<reference evidence="2 3" key="1">
    <citation type="submission" date="2021-07" db="EMBL/GenBank/DDBJ databases">
        <title>Genome data of Colletotrichum spaethianum.</title>
        <authorList>
            <person name="Utami Y.D."/>
            <person name="Hiruma K."/>
        </authorList>
    </citation>
    <scope>NUCLEOTIDE SEQUENCE [LARGE SCALE GENOMIC DNA]</scope>
    <source>
        <strain evidence="2 3">MAFF 242679</strain>
    </source>
</reference>
<dbReference type="AlphaFoldDB" id="A0AA37GTC5"/>
<gene>
    <name evidence="2" type="ORF">ColLi_09272</name>
</gene>
<keyword evidence="3" id="KW-1185">Reference proteome</keyword>
<protein>
    <recommendedName>
        <fullName evidence="4">BTB domain-containing protein</fullName>
    </recommendedName>
</protein>
<evidence type="ECO:0000313" key="3">
    <source>
        <dbReference type="Proteomes" id="UP001055172"/>
    </source>
</evidence>
<feature type="region of interest" description="Disordered" evidence="1">
    <location>
        <begin position="217"/>
        <end position="237"/>
    </location>
</feature>
<evidence type="ECO:0008006" key="4">
    <source>
        <dbReference type="Google" id="ProtNLM"/>
    </source>
</evidence>
<dbReference type="Proteomes" id="UP001055172">
    <property type="component" value="Unassembled WGS sequence"/>
</dbReference>
<name>A0AA37GTC5_9PEZI</name>
<accession>A0AA37GTC5</accession>
<sequence>MHSNKDSTSRELAERIERRIDLESDGGDVMIVVEGSAEDEPALHGLLVSSDMMARASEVWKRMFRGEWAETKAGQPLVLDYREDGYVAVLIIMNIIHLRFVDVPTAISLDELKDIAMFTDKWMVTALVVPWVQGWLEYLSGSVNNVGREAEWLWIAWEFGLTDVFNRVGCRLAFGGAIPVAEPSPPTTLSFSYSDAQVSFSTSNQHEEQDIFRLEGPDTLTLPPEVEGTQLTPRTHR</sequence>
<comment type="caution">
    <text evidence="2">The sequence shown here is derived from an EMBL/GenBank/DDBJ whole genome shotgun (WGS) entry which is preliminary data.</text>
</comment>
<proteinExistence type="predicted"/>
<dbReference type="EMBL" id="BPPX01000021">
    <property type="protein sequence ID" value="GJC86434.1"/>
    <property type="molecule type" value="Genomic_DNA"/>
</dbReference>
<evidence type="ECO:0000313" key="2">
    <source>
        <dbReference type="EMBL" id="GJC86434.1"/>
    </source>
</evidence>
<organism evidence="2 3">
    <name type="scientific">Colletotrichum liriopes</name>
    <dbReference type="NCBI Taxonomy" id="708192"/>
    <lineage>
        <taxon>Eukaryota</taxon>
        <taxon>Fungi</taxon>
        <taxon>Dikarya</taxon>
        <taxon>Ascomycota</taxon>
        <taxon>Pezizomycotina</taxon>
        <taxon>Sordariomycetes</taxon>
        <taxon>Hypocreomycetidae</taxon>
        <taxon>Glomerellales</taxon>
        <taxon>Glomerellaceae</taxon>
        <taxon>Colletotrichum</taxon>
        <taxon>Colletotrichum spaethianum species complex</taxon>
    </lineage>
</organism>
<evidence type="ECO:0000256" key="1">
    <source>
        <dbReference type="SAM" id="MobiDB-lite"/>
    </source>
</evidence>